<reference evidence="4" key="2">
    <citation type="submission" date="2015-05" db="EMBL/GenBank/DDBJ databases">
        <title>Complete genome sequence of Corynebacterium testudinoris DSM 44614, recovered from necrotic lesions in the mouth of a tortoise.</title>
        <authorList>
            <person name="Ruckert C."/>
            <person name="Albersmeier A."/>
            <person name="Winkler A."/>
            <person name="Tauch A."/>
        </authorList>
    </citation>
    <scope>NUCLEOTIDE SEQUENCE [LARGE SCALE GENOMIC DNA]</scope>
    <source>
        <strain evidence="4">DSM 44614</strain>
    </source>
</reference>
<evidence type="ECO:0000313" key="4">
    <source>
        <dbReference type="Proteomes" id="UP000035540"/>
    </source>
</evidence>
<evidence type="ECO:0000313" key="3">
    <source>
        <dbReference type="EMBL" id="AKK07877.1"/>
    </source>
</evidence>
<keyword evidence="2" id="KW-0732">Signal</keyword>
<reference evidence="3 4" key="1">
    <citation type="journal article" date="2015" name="Genome Announc.">
        <title>Complete Genome Sequence of the Type Strain Corynebacterium testudinoris DSM 44614, Recovered from Necrotic Lesions in the Mouth of a Tortoise.</title>
        <authorList>
            <person name="Ruckert C."/>
            <person name="Kriete M."/>
            <person name="Jaenicke S."/>
            <person name="Winkler A."/>
            <person name="Tauch A."/>
        </authorList>
    </citation>
    <scope>NUCLEOTIDE SEQUENCE [LARGE SCALE GENOMIC DNA]</scope>
    <source>
        <strain evidence="3 4">DSM 44614</strain>
    </source>
</reference>
<dbReference type="EMBL" id="CP011545">
    <property type="protein sequence ID" value="AKK07877.1"/>
    <property type="molecule type" value="Genomic_DNA"/>
</dbReference>
<dbReference type="Proteomes" id="UP000035540">
    <property type="component" value="Chromosome"/>
</dbReference>
<feature type="compositionally biased region" description="Low complexity" evidence="1">
    <location>
        <begin position="31"/>
        <end position="45"/>
    </location>
</feature>
<sequence>MLPPRLSAALVAGIVTVTAFSLSACDDNLSSALSSSGSTSESSAAVETPGDPVETPTSAVETSILVAPTPTTPDGIDRELVEKTLQTSWSSLEDPEAALDMSALLTGVALEDFENQRQEWAVTKLHQVGKAKIVSTVIEPIDDPTAVVARVCVDSSAVEVRDENDAVVNSDIPRDEQRSLMLTTFRLEDGTWKLAERSFPDDPHC</sequence>
<dbReference type="PROSITE" id="PS51257">
    <property type="entry name" value="PROKAR_LIPOPROTEIN"/>
    <property type="match status" value="1"/>
</dbReference>
<gene>
    <name evidence="3" type="ORF">CTEST_02110</name>
</gene>
<feature type="chain" id="PRO_5005184396" evidence="2">
    <location>
        <begin position="25"/>
        <end position="205"/>
    </location>
</feature>
<dbReference type="AlphaFoldDB" id="A0A0G3H9R3"/>
<keyword evidence="4" id="KW-1185">Reference proteome</keyword>
<dbReference type="RefSeq" id="WP_052844271.1">
    <property type="nucleotide sequence ID" value="NZ_CP011545.1"/>
</dbReference>
<evidence type="ECO:0000256" key="2">
    <source>
        <dbReference type="SAM" id="SignalP"/>
    </source>
</evidence>
<protein>
    <submittedName>
        <fullName evidence="3">Uncharacterized protein</fullName>
    </submittedName>
</protein>
<name>A0A0G3H9R3_9CORY</name>
<dbReference type="OrthoDB" id="3252464at2"/>
<dbReference type="KEGG" id="cted:CTEST_02110"/>
<feature type="region of interest" description="Disordered" evidence="1">
    <location>
        <begin position="31"/>
        <end position="62"/>
    </location>
</feature>
<accession>A0A0G3H9R3</accession>
<organism evidence="3 4">
    <name type="scientific">Corynebacterium testudinoris</name>
    <dbReference type="NCBI Taxonomy" id="136857"/>
    <lineage>
        <taxon>Bacteria</taxon>
        <taxon>Bacillati</taxon>
        <taxon>Actinomycetota</taxon>
        <taxon>Actinomycetes</taxon>
        <taxon>Mycobacteriales</taxon>
        <taxon>Corynebacteriaceae</taxon>
        <taxon>Corynebacterium</taxon>
    </lineage>
</organism>
<feature type="signal peptide" evidence="2">
    <location>
        <begin position="1"/>
        <end position="24"/>
    </location>
</feature>
<proteinExistence type="predicted"/>
<evidence type="ECO:0000256" key="1">
    <source>
        <dbReference type="SAM" id="MobiDB-lite"/>
    </source>
</evidence>